<proteinExistence type="predicted"/>
<dbReference type="AlphaFoldDB" id="A0A450VAZ8"/>
<evidence type="ECO:0000313" key="2">
    <source>
        <dbReference type="EMBL" id="VFK01948.1"/>
    </source>
</evidence>
<accession>A0A450VAZ8</accession>
<name>A0A450VAZ8_9GAMM</name>
<dbReference type="EMBL" id="CAADFI010000084">
    <property type="protein sequence ID" value="VFJ95902.1"/>
    <property type="molecule type" value="Genomic_DNA"/>
</dbReference>
<protein>
    <submittedName>
        <fullName evidence="2">Uncharacterized protein</fullName>
    </submittedName>
</protein>
<reference evidence="2" key="1">
    <citation type="submission" date="2019-02" db="EMBL/GenBank/DDBJ databases">
        <authorList>
            <person name="Gruber-Vodicka R. H."/>
            <person name="Seah K. B. B."/>
        </authorList>
    </citation>
    <scope>NUCLEOTIDE SEQUENCE</scope>
    <source>
        <strain evidence="2">BECK_SA2B12</strain>
        <strain evidence="1">BECK_SA2B20</strain>
    </source>
</reference>
<gene>
    <name evidence="1" type="ORF">BECKH772B_GA0070898_100849</name>
    <name evidence="2" type="ORF">BECKH772C_GA0070978_100778</name>
</gene>
<organism evidence="2">
    <name type="scientific">Candidatus Kentrum eta</name>
    <dbReference type="NCBI Taxonomy" id="2126337"/>
    <lineage>
        <taxon>Bacteria</taxon>
        <taxon>Pseudomonadati</taxon>
        <taxon>Pseudomonadota</taxon>
        <taxon>Gammaproteobacteria</taxon>
        <taxon>Candidatus Kentrum</taxon>
    </lineage>
</organism>
<sequence>MFKTGPDIGATASTTRISRQLLRPPPGVFRLISNTIRCFGCLRIDLAQRETEPSVCPNPGCFPVIKPGTRNRNHFAEQNDTVG</sequence>
<evidence type="ECO:0000313" key="1">
    <source>
        <dbReference type="EMBL" id="VFJ95902.1"/>
    </source>
</evidence>
<dbReference type="EMBL" id="CAADFJ010000077">
    <property type="protein sequence ID" value="VFK01948.1"/>
    <property type="molecule type" value="Genomic_DNA"/>
</dbReference>